<keyword evidence="3" id="KW-1185">Reference proteome</keyword>
<dbReference type="OrthoDB" id="3130676at2759"/>
<proteinExistence type="predicted"/>
<dbReference type="Proteomes" id="UP001063166">
    <property type="component" value="Unassembled WGS sequence"/>
</dbReference>
<dbReference type="EMBL" id="BRPK01000038">
    <property type="protein sequence ID" value="GLB45916.1"/>
    <property type="molecule type" value="Genomic_DNA"/>
</dbReference>
<protein>
    <submittedName>
        <fullName evidence="2">Uncharacterized protein</fullName>
    </submittedName>
</protein>
<accession>A0A9P3Q3C6</accession>
<sequence length="316" mass="34728">METELRWEHDSSLKECWRCKLRCRLRYNQFSSLPFLHILAGLSTPFASDASQPVPDSPGVHAQLHSRNLSIFFPRPGSLLQNTIAEDGCQQLEVRVSREAPISTLPSSGPASAFPPRTPAVPHHRPHSARPPLSSSSGQGQGRRQSPRRDQRQGATSEIASDLTMDIPAVHPHAVARTRRSCFPDFLANWFPGYAFGSVLSVEPITGRRRMRTPRVNSSLGRAGVYAHAYPRWTGCTRAFHPSPQILKRFALNSISIVAGGSSRGSLLPNERPGSDEIKGHRHTVDRVCLLDPKTRGACLPRTAMAGSTCSCSVEF</sequence>
<feature type="region of interest" description="Disordered" evidence="1">
    <location>
        <begin position="102"/>
        <end position="164"/>
    </location>
</feature>
<evidence type="ECO:0000256" key="1">
    <source>
        <dbReference type="SAM" id="MobiDB-lite"/>
    </source>
</evidence>
<dbReference type="AlphaFoldDB" id="A0A9P3Q3C6"/>
<gene>
    <name evidence="2" type="ORF">LshimejAT787_3800050</name>
</gene>
<evidence type="ECO:0000313" key="3">
    <source>
        <dbReference type="Proteomes" id="UP001063166"/>
    </source>
</evidence>
<organism evidence="2 3">
    <name type="scientific">Lyophyllum shimeji</name>
    <name type="common">Hon-shimeji</name>
    <name type="synonym">Tricholoma shimeji</name>
    <dbReference type="NCBI Taxonomy" id="47721"/>
    <lineage>
        <taxon>Eukaryota</taxon>
        <taxon>Fungi</taxon>
        <taxon>Dikarya</taxon>
        <taxon>Basidiomycota</taxon>
        <taxon>Agaricomycotina</taxon>
        <taxon>Agaricomycetes</taxon>
        <taxon>Agaricomycetidae</taxon>
        <taxon>Agaricales</taxon>
        <taxon>Tricholomatineae</taxon>
        <taxon>Lyophyllaceae</taxon>
        <taxon>Lyophyllum</taxon>
    </lineage>
</organism>
<feature type="compositionally biased region" description="Low complexity" evidence="1">
    <location>
        <begin position="134"/>
        <end position="144"/>
    </location>
</feature>
<reference evidence="2" key="1">
    <citation type="submission" date="2022-07" db="EMBL/GenBank/DDBJ databases">
        <title>The genome of Lyophyllum shimeji provides insight into the initial evolution of ectomycorrhizal fungal genome.</title>
        <authorList>
            <person name="Kobayashi Y."/>
            <person name="Shibata T."/>
            <person name="Hirakawa H."/>
            <person name="Shigenobu S."/>
            <person name="Nishiyama T."/>
            <person name="Yamada A."/>
            <person name="Hasebe M."/>
            <person name="Kawaguchi M."/>
        </authorList>
    </citation>
    <scope>NUCLEOTIDE SEQUENCE</scope>
    <source>
        <strain evidence="2">AT787</strain>
    </source>
</reference>
<name>A0A9P3Q3C6_LYOSH</name>
<comment type="caution">
    <text evidence="2">The sequence shown here is derived from an EMBL/GenBank/DDBJ whole genome shotgun (WGS) entry which is preliminary data.</text>
</comment>
<evidence type="ECO:0000313" key="2">
    <source>
        <dbReference type="EMBL" id="GLB45916.1"/>
    </source>
</evidence>